<evidence type="ECO:0000256" key="1">
    <source>
        <dbReference type="SAM" id="MobiDB-lite"/>
    </source>
</evidence>
<comment type="caution">
    <text evidence="3">The sequence shown here is derived from an EMBL/GenBank/DDBJ whole genome shotgun (WGS) entry which is preliminary data.</text>
</comment>
<feature type="transmembrane region" description="Helical" evidence="2">
    <location>
        <begin position="21"/>
        <end position="42"/>
    </location>
</feature>
<protein>
    <submittedName>
        <fullName evidence="3">Uncharacterized protein</fullName>
    </submittedName>
</protein>
<keyword evidence="2" id="KW-0812">Transmembrane</keyword>
<organism evidence="3 4">
    <name type="scientific">Cotesia glomerata</name>
    <name type="common">Lepidopteran parasitic wasp</name>
    <name type="synonym">Apanteles glomeratus</name>
    <dbReference type="NCBI Taxonomy" id="32391"/>
    <lineage>
        <taxon>Eukaryota</taxon>
        <taxon>Metazoa</taxon>
        <taxon>Ecdysozoa</taxon>
        <taxon>Arthropoda</taxon>
        <taxon>Hexapoda</taxon>
        <taxon>Insecta</taxon>
        <taxon>Pterygota</taxon>
        <taxon>Neoptera</taxon>
        <taxon>Endopterygota</taxon>
        <taxon>Hymenoptera</taxon>
        <taxon>Apocrita</taxon>
        <taxon>Ichneumonoidea</taxon>
        <taxon>Braconidae</taxon>
        <taxon>Microgastrinae</taxon>
        <taxon>Cotesia</taxon>
    </lineage>
</organism>
<sequence length="228" mass="26235">MHGKMVPLFGLNRAALRCKKCLNFKFIGLNVIAIVVTVIFIGSERLANSSQKEKEGKGPRQDSKSGTRRGATGVRYNATQPSCPHPRTTTSWHSVLEDRSSGVHSPHRKRGTYLSMGNRERERRKMARANCCVHVTKKRGTEGQRAAIRKCRRREREREKRCHIAPSHWPLGICRIYKVTRNEQHYGSLTQNEKRASTGHPERSGWRFADLGTVQFQFQFQFRVAQHR</sequence>
<reference evidence="3 4" key="1">
    <citation type="journal article" date="2021" name="J. Hered.">
        <title>A chromosome-level genome assembly of the parasitoid wasp, Cotesia glomerata (Hymenoptera: Braconidae).</title>
        <authorList>
            <person name="Pinto B.J."/>
            <person name="Weis J.J."/>
            <person name="Gamble T."/>
            <person name="Ode P.J."/>
            <person name="Paul R."/>
            <person name="Zaspel J.M."/>
        </authorList>
    </citation>
    <scope>NUCLEOTIDE SEQUENCE [LARGE SCALE GENOMIC DNA]</scope>
    <source>
        <strain evidence="3">CgM1</strain>
    </source>
</reference>
<evidence type="ECO:0000313" key="3">
    <source>
        <dbReference type="EMBL" id="KAH0539559.1"/>
    </source>
</evidence>
<evidence type="ECO:0000313" key="4">
    <source>
        <dbReference type="Proteomes" id="UP000826195"/>
    </source>
</evidence>
<dbReference type="AlphaFoldDB" id="A0AAV7I1N8"/>
<accession>A0AAV7I1N8</accession>
<keyword evidence="2" id="KW-1133">Transmembrane helix</keyword>
<evidence type="ECO:0000256" key="2">
    <source>
        <dbReference type="SAM" id="Phobius"/>
    </source>
</evidence>
<dbReference type="Proteomes" id="UP000826195">
    <property type="component" value="Unassembled WGS sequence"/>
</dbReference>
<feature type="compositionally biased region" description="Basic and acidic residues" evidence="1">
    <location>
        <begin position="51"/>
        <end position="65"/>
    </location>
</feature>
<name>A0AAV7I1N8_COTGL</name>
<feature type="region of interest" description="Disordered" evidence="1">
    <location>
        <begin position="48"/>
        <end position="90"/>
    </location>
</feature>
<keyword evidence="2" id="KW-0472">Membrane</keyword>
<keyword evidence="4" id="KW-1185">Reference proteome</keyword>
<proteinExistence type="predicted"/>
<dbReference type="EMBL" id="JAHXZJ010002609">
    <property type="protein sequence ID" value="KAH0539559.1"/>
    <property type="molecule type" value="Genomic_DNA"/>
</dbReference>
<gene>
    <name evidence="3" type="ORF">KQX54_005603</name>
</gene>
<feature type="compositionally biased region" description="Polar residues" evidence="1">
    <location>
        <begin position="77"/>
        <end position="90"/>
    </location>
</feature>